<feature type="domain" description="Fringe-like glycosyltransferase" evidence="13">
    <location>
        <begin position="260"/>
        <end position="323"/>
    </location>
</feature>
<dbReference type="OrthoDB" id="414175at2759"/>
<comment type="similarity">
    <text evidence="3">Belongs to the glycosyltransferase 31 family. Beta3-Gal-T subfamily.</text>
</comment>
<keyword evidence="5" id="KW-0328">Glycosyltransferase</keyword>
<dbReference type="Pfam" id="PF02434">
    <property type="entry name" value="Fringe"/>
    <property type="match status" value="1"/>
</dbReference>
<dbReference type="InterPro" id="IPR003378">
    <property type="entry name" value="Fringe-like_glycosylTrfase"/>
</dbReference>
<evidence type="ECO:0000256" key="12">
    <source>
        <dbReference type="SAM" id="MobiDB-lite"/>
    </source>
</evidence>
<keyword evidence="8" id="KW-0547">Nucleotide-binding</keyword>
<feature type="region of interest" description="Disordered" evidence="12">
    <location>
        <begin position="74"/>
        <end position="94"/>
    </location>
</feature>
<evidence type="ECO:0000256" key="6">
    <source>
        <dbReference type="ARBA" id="ARBA00022679"/>
    </source>
</evidence>
<dbReference type="PANTHER" id="PTHR23033:SF47">
    <property type="entry name" value="APPLE DOMAIN-CONTAINING PROTEIN-RELATED"/>
    <property type="match status" value="1"/>
</dbReference>
<evidence type="ECO:0000256" key="1">
    <source>
        <dbReference type="ARBA" id="ARBA00004606"/>
    </source>
</evidence>
<evidence type="ECO:0000256" key="11">
    <source>
        <dbReference type="ARBA" id="ARBA00023136"/>
    </source>
</evidence>
<comment type="subcellular location">
    <subcellularLocation>
        <location evidence="1">Membrane</location>
        <topology evidence="1">Single-pass type II membrane protein</topology>
    </subcellularLocation>
</comment>
<keyword evidence="6" id="KW-0808">Transferase</keyword>
<accession>A0A8K0L0Y0</accession>
<name>A0A8K0L0Y0_9PEZI</name>
<evidence type="ECO:0000256" key="8">
    <source>
        <dbReference type="ARBA" id="ARBA00022741"/>
    </source>
</evidence>
<comment type="pathway">
    <text evidence="2">Protein modification; protein glycosylation.</text>
</comment>
<organism evidence="14 15">
    <name type="scientific">Elsinoe batatas</name>
    <dbReference type="NCBI Taxonomy" id="2601811"/>
    <lineage>
        <taxon>Eukaryota</taxon>
        <taxon>Fungi</taxon>
        <taxon>Dikarya</taxon>
        <taxon>Ascomycota</taxon>
        <taxon>Pezizomycotina</taxon>
        <taxon>Dothideomycetes</taxon>
        <taxon>Dothideomycetidae</taxon>
        <taxon>Myriangiales</taxon>
        <taxon>Elsinoaceae</taxon>
        <taxon>Elsinoe</taxon>
    </lineage>
</organism>
<evidence type="ECO:0000256" key="9">
    <source>
        <dbReference type="ARBA" id="ARBA00022968"/>
    </source>
</evidence>
<dbReference type="GO" id="GO:0016263">
    <property type="term" value="F:glycoprotein-N-acetylgalactosamine 3-beta-galactosyltransferase activity"/>
    <property type="evidence" value="ECO:0007669"/>
    <property type="project" value="UniProtKB-EC"/>
</dbReference>
<evidence type="ECO:0000256" key="5">
    <source>
        <dbReference type="ARBA" id="ARBA00022676"/>
    </source>
</evidence>
<evidence type="ECO:0000313" key="14">
    <source>
        <dbReference type="EMBL" id="KAG8625626.1"/>
    </source>
</evidence>
<evidence type="ECO:0000256" key="7">
    <source>
        <dbReference type="ARBA" id="ARBA00022692"/>
    </source>
</evidence>
<evidence type="ECO:0000256" key="10">
    <source>
        <dbReference type="ARBA" id="ARBA00022989"/>
    </source>
</evidence>
<evidence type="ECO:0000256" key="2">
    <source>
        <dbReference type="ARBA" id="ARBA00004922"/>
    </source>
</evidence>
<keyword evidence="15" id="KW-1185">Reference proteome</keyword>
<evidence type="ECO:0000259" key="13">
    <source>
        <dbReference type="Pfam" id="PF02434"/>
    </source>
</evidence>
<gene>
    <name evidence="14" type="ORF">KVT40_006027</name>
</gene>
<keyword evidence="10" id="KW-1133">Transmembrane helix</keyword>
<dbReference type="PANTHER" id="PTHR23033">
    <property type="entry name" value="BETA1,3-GALACTOSYLTRANSFERASE"/>
    <property type="match status" value="1"/>
</dbReference>
<evidence type="ECO:0000313" key="15">
    <source>
        <dbReference type="Proteomes" id="UP000809789"/>
    </source>
</evidence>
<evidence type="ECO:0000256" key="3">
    <source>
        <dbReference type="ARBA" id="ARBA00006462"/>
    </source>
</evidence>
<reference evidence="14" key="1">
    <citation type="submission" date="2021-07" db="EMBL/GenBank/DDBJ databases">
        <title>Elsinoe batatas strain:CRI-CJ2 Genome sequencing and assembly.</title>
        <authorList>
            <person name="Huang L."/>
        </authorList>
    </citation>
    <scope>NUCLEOTIDE SEQUENCE</scope>
    <source>
        <strain evidence="14">CRI-CJ2</strain>
    </source>
</reference>
<protein>
    <recommendedName>
        <fullName evidence="4">N-acetylgalactosaminide beta-1,3-galactosyltransferase</fullName>
        <ecNumber evidence="4">2.4.1.122</ecNumber>
    </recommendedName>
</protein>
<dbReference type="Gene3D" id="3.90.550.50">
    <property type="match status" value="1"/>
</dbReference>
<dbReference type="InterPro" id="IPR026050">
    <property type="entry name" value="C1GALT1/C1GALT1_chp1"/>
</dbReference>
<keyword evidence="11" id="KW-0472">Membrane</keyword>
<dbReference type="EC" id="2.4.1.122" evidence="4"/>
<comment type="caution">
    <text evidence="14">The sequence shown here is derived from an EMBL/GenBank/DDBJ whole genome shotgun (WGS) entry which is preliminary data.</text>
</comment>
<evidence type="ECO:0000256" key="4">
    <source>
        <dbReference type="ARBA" id="ARBA00012557"/>
    </source>
</evidence>
<proteinExistence type="inferred from homology"/>
<dbReference type="GO" id="GO:0016020">
    <property type="term" value="C:membrane"/>
    <property type="evidence" value="ECO:0007669"/>
    <property type="project" value="UniProtKB-SubCell"/>
</dbReference>
<dbReference type="EMBL" id="JAESVG020000007">
    <property type="protein sequence ID" value="KAG8625626.1"/>
    <property type="molecule type" value="Genomic_DNA"/>
</dbReference>
<dbReference type="AlphaFoldDB" id="A0A8K0L0Y0"/>
<keyword evidence="9" id="KW-0735">Signal-anchor</keyword>
<sequence>MLASAASLGSTHARLRLALILTVVLVAFVSILSRSAFTSPQIKHIWKTASSFRAKTSHETGHKAATHLEVDVNGKHSSHHSTLLSSTEDDYDGDEDFSYYDSPIKASEEDQSEEYGYDGRGYLSQQPAAPQSLASDATDICASAPDSSNIFISMKTGASVLHAKLPAHLLTLWNCIHKDQIMIFSDLEDTYAGHKVHDAVANVSSVFKDGNDDFEQYRQLQMAREQRTDPNNLRGGRAWELDKWKFLPLTFSVWEHAPAHIEWFVFIEADTSVSWLNLLLWLKTWDPKKELYIGAPRVVNDVGFAHGGSGYVMSRPALAKLAAFREEEDPEVYDYRWENFTNTNGFGDAIVARALKEVGVKLENGDPFVQSEPLQTIELTEGKLCNPVVTLHHVDGVLISDLWQMQSDWVKKYGWHEPYLRKHIFDYFIADVIVDTRYEWTNFADRRRLIANESAFEDELRRDDFILKEKMNEAEQAAIVSQDSWDCVEACEKWEECMQWQWRPGRCYLGSDIRLGQMYVERDAEKDHKDRKEWKERDKAKDTEKWIWTSGWHRERVEKLRLKVDTCAWDPKPHT</sequence>
<keyword evidence="7" id="KW-0812">Transmembrane</keyword>
<dbReference type="GO" id="GO:0000166">
    <property type="term" value="F:nucleotide binding"/>
    <property type="evidence" value="ECO:0007669"/>
    <property type="project" value="UniProtKB-KW"/>
</dbReference>
<dbReference type="Proteomes" id="UP000809789">
    <property type="component" value="Unassembled WGS sequence"/>
</dbReference>